<evidence type="ECO:0000313" key="3">
    <source>
        <dbReference type="Proteomes" id="UP000268469"/>
    </source>
</evidence>
<dbReference type="EMBL" id="QNBE01000004">
    <property type="protein sequence ID" value="RKX71662.1"/>
    <property type="molecule type" value="Genomic_DNA"/>
</dbReference>
<evidence type="ECO:0000259" key="1">
    <source>
        <dbReference type="Pfam" id="PF18962"/>
    </source>
</evidence>
<protein>
    <recommendedName>
        <fullName evidence="1">Secretion system C-terminal sorting domain-containing protein</fullName>
    </recommendedName>
</protein>
<reference evidence="2 3" key="1">
    <citation type="submission" date="2018-06" db="EMBL/GenBank/DDBJ databases">
        <title>Extensive metabolic versatility and redundancy in microbially diverse, dynamic hydrothermal sediments.</title>
        <authorList>
            <person name="Dombrowski N."/>
            <person name="Teske A."/>
            <person name="Baker B.J."/>
        </authorList>
    </citation>
    <scope>NUCLEOTIDE SEQUENCE [LARGE SCALE GENOMIC DNA]</scope>
    <source>
        <strain evidence="2">B36_G15</strain>
    </source>
</reference>
<name>A0A660SME6_UNCW3</name>
<evidence type="ECO:0000313" key="2">
    <source>
        <dbReference type="EMBL" id="RKX71662.1"/>
    </source>
</evidence>
<proteinExistence type="predicted"/>
<gene>
    <name evidence="2" type="ORF">DRP53_00830</name>
</gene>
<dbReference type="NCBIfam" id="TIGR04183">
    <property type="entry name" value="Por_Secre_tail"/>
    <property type="match status" value="1"/>
</dbReference>
<dbReference type="Pfam" id="PF18962">
    <property type="entry name" value="Por_Secre_tail"/>
    <property type="match status" value="1"/>
</dbReference>
<comment type="caution">
    <text evidence="2">The sequence shown here is derived from an EMBL/GenBank/DDBJ whole genome shotgun (WGS) entry which is preliminary data.</text>
</comment>
<dbReference type="Proteomes" id="UP000268469">
    <property type="component" value="Unassembled WGS sequence"/>
</dbReference>
<dbReference type="AlphaFoldDB" id="A0A660SME6"/>
<feature type="domain" description="Secretion system C-terminal sorting" evidence="1">
    <location>
        <begin position="390"/>
        <end position="441"/>
    </location>
</feature>
<sequence>MQSIKVVQGLTFISIILPFSLNSDWDYKFHDGNNIKCWTSNFGIIAQDSSQIPGCEWPKGSGHNYIFGGGLWYGFKRELKPNLWQYIVTTAYHPNTGYGECVPGLVRQGTTAYYNPYVRVYLYPEDWPPPIDTFPMAPQVPLTFEDSWCCYNDYDSSFHFPEGPFKGGKPLGIEVYQSGYADPRCPDAIFFRYTIKNCTTYTIENSIVGVCIDYDIGESGDDCAGCIYDRWFYEGADSFYIYCLPFGYDCDWQVPGWDTVGVVGVLMVEAPDQLPLLTSLSFIREIDPNNDYEAYRFLEAGICTTGNSPDDRRLLLAVGPLSLNPGDSKNFGIAVVFALATLEDTLPLALTAKRAREFYWQNIVVEEAVSRRLGTEWGRTITTGEVIVGEAEAVAIFDVSGRLVRMINRPHRVIQLESLPPGIYFLKIKTPSEIKSEKLVVVR</sequence>
<accession>A0A660SME6</accession>
<dbReference type="InterPro" id="IPR026444">
    <property type="entry name" value="Secre_tail"/>
</dbReference>
<organism evidence="2 3">
    <name type="scientific">candidate division WOR-3 bacterium</name>
    <dbReference type="NCBI Taxonomy" id="2052148"/>
    <lineage>
        <taxon>Bacteria</taxon>
        <taxon>Bacteria division WOR-3</taxon>
    </lineage>
</organism>